<organism evidence="1 2">
    <name type="scientific">Pseudomonas silesiensis</name>
    <dbReference type="NCBI Taxonomy" id="1853130"/>
    <lineage>
        <taxon>Bacteria</taxon>
        <taxon>Pseudomonadati</taxon>
        <taxon>Pseudomonadota</taxon>
        <taxon>Gammaproteobacteria</taxon>
        <taxon>Pseudomonadales</taxon>
        <taxon>Pseudomonadaceae</taxon>
        <taxon>Pseudomonas</taxon>
    </lineage>
</organism>
<protein>
    <submittedName>
        <fullName evidence="1">Uncharacterized protein</fullName>
    </submittedName>
</protein>
<dbReference type="AlphaFoldDB" id="A0A191YV07"/>
<name>A0A191YV07_9PSED</name>
<dbReference type="OrthoDB" id="6912286at2"/>
<proteinExistence type="predicted"/>
<dbReference type="RefSeq" id="WP_064678220.1">
    <property type="nucleotide sequence ID" value="NZ_CP014870.1"/>
</dbReference>
<dbReference type="Proteomes" id="UP000078354">
    <property type="component" value="Chromosome"/>
</dbReference>
<dbReference type="EMBL" id="CP014870">
    <property type="protein sequence ID" value="ANJ56710.1"/>
    <property type="molecule type" value="Genomic_DNA"/>
</dbReference>
<keyword evidence="2" id="KW-1185">Reference proteome</keyword>
<accession>A0A191YV07</accession>
<evidence type="ECO:0000313" key="2">
    <source>
        <dbReference type="Proteomes" id="UP000078354"/>
    </source>
</evidence>
<gene>
    <name evidence="1" type="ORF">PMA3_16760</name>
</gene>
<evidence type="ECO:0000313" key="1">
    <source>
        <dbReference type="EMBL" id="ANJ56710.1"/>
    </source>
</evidence>
<sequence length="67" mass="7682">MHRRAEFLEKAFDTLHEYEQASKVIGYMISMSIALGPAWDAAVVRQRDALTLWSALPRQYADFHLSA</sequence>
<reference evidence="1 2" key="1">
    <citation type="journal article" date="2018" name="Syst. Appl. Microbiol.">
        <title>Pseudomonas silesiensis sp. nov. strain A3T isolated from a biological pesticide sewage treatment plant and analysis of the complete genome sequence.</title>
        <authorList>
            <person name="Kaminski M.A."/>
            <person name="Furmanczyk E.M."/>
            <person name="Sobczak A."/>
            <person name="Dziembowski A."/>
            <person name="Lipinski L."/>
        </authorList>
    </citation>
    <scope>NUCLEOTIDE SEQUENCE [LARGE SCALE GENOMIC DNA]</scope>
    <source>
        <strain evidence="1 2">A3</strain>
    </source>
</reference>
<dbReference type="KEGG" id="psil:PMA3_16760"/>